<comment type="caution">
    <text evidence="1">The sequence shown here is derived from an EMBL/GenBank/DDBJ whole genome shotgun (WGS) entry which is preliminary data.</text>
</comment>
<proteinExistence type="predicted"/>
<accession>A0A2A2HZ12</accession>
<organism evidence="1 2">
    <name type="scientific">Methanosarcina spelaei</name>
    <dbReference type="NCBI Taxonomy" id="1036679"/>
    <lineage>
        <taxon>Archaea</taxon>
        <taxon>Methanobacteriati</taxon>
        <taxon>Methanobacteriota</taxon>
        <taxon>Stenosarchaea group</taxon>
        <taxon>Methanomicrobia</taxon>
        <taxon>Methanosarcinales</taxon>
        <taxon>Methanosarcinaceae</taxon>
        <taxon>Methanosarcina</taxon>
    </lineage>
</organism>
<name>A0A2A2HZ12_9EURY</name>
<evidence type="ECO:0000313" key="2">
    <source>
        <dbReference type="Proteomes" id="UP000218164"/>
    </source>
</evidence>
<evidence type="ECO:0000313" key="1">
    <source>
        <dbReference type="EMBL" id="PAV14558.1"/>
    </source>
</evidence>
<dbReference type="RefSeq" id="WP_095642693.1">
    <property type="nucleotide sequence ID" value="NZ_LMVP01000001.1"/>
</dbReference>
<reference evidence="1 2" key="1">
    <citation type="journal article" date="2017" name="BMC Genomics">
        <title>Genomic analysis of methanogenic archaea reveals a shift towards energy conservation.</title>
        <authorList>
            <person name="Gilmore S.P."/>
            <person name="Henske J.K."/>
            <person name="Sexton J.A."/>
            <person name="Solomon K.V."/>
            <person name="Seppala S."/>
            <person name="Yoo J.I."/>
            <person name="Huyett L.M."/>
            <person name="Pressman A."/>
            <person name="Cogan J.Z."/>
            <person name="Kivenson V."/>
            <person name="Peng X."/>
            <person name="Tan Y."/>
            <person name="Valentine D.L."/>
            <person name="O'Malley M.A."/>
        </authorList>
    </citation>
    <scope>NUCLEOTIDE SEQUENCE [LARGE SCALE GENOMIC DNA]</scope>
    <source>
        <strain evidence="1 2">MC-15</strain>
    </source>
</reference>
<dbReference type="OrthoDB" id="380692at2157"/>
<keyword evidence="2" id="KW-1185">Reference proteome</keyword>
<dbReference type="EMBL" id="LMVP01000001">
    <property type="protein sequence ID" value="PAV14558.1"/>
    <property type="molecule type" value="Genomic_DNA"/>
</dbReference>
<sequence>MESSTKLVKRCYEKVKKKSFSGKRIENERAADKLIEKEALSLLRTNSVIYVLSGVLPKKSPENTL</sequence>
<dbReference type="Proteomes" id="UP000218164">
    <property type="component" value="Unassembled WGS sequence"/>
</dbReference>
<protein>
    <submittedName>
        <fullName evidence="1">Uncharacterized protein</fullName>
    </submittedName>
</protein>
<dbReference type="AlphaFoldDB" id="A0A2A2HZ12"/>
<gene>
    <name evidence="1" type="ORF">ASJ81_01190</name>
</gene>